<accession>A0ABX7BQT1</accession>
<organism evidence="1 2">
    <name type="scientific">Brevundimonas vitisensis</name>
    <dbReference type="NCBI Taxonomy" id="2800818"/>
    <lineage>
        <taxon>Bacteria</taxon>
        <taxon>Pseudomonadati</taxon>
        <taxon>Pseudomonadota</taxon>
        <taxon>Alphaproteobacteria</taxon>
        <taxon>Caulobacterales</taxon>
        <taxon>Caulobacteraceae</taxon>
        <taxon>Brevundimonas</taxon>
    </lineage>
</organism>
<name>A0ABX7BQT1_9CAUL</name>
<evidence type="ECO:0000313" key="2">
    <source>
        <dbReference type="Proteomes" id="UP000595448"/>
    </source>
</evidence>
<protein>
    <submittedName>
        <fullName evidence="1">Uncharacterized protein</fullName>
    </submittedName>
</protein>
<sequence>MRLKTMGALAVATLLCGCVELTSGLVMLSDSMELENGSWWDDEHHQESIGTDYCPGLMEFGRVNNQTYARLRNYADTAMSATLTWSTGLESSFYLQPGETSSFVYMSPSIVPSNLNTVCD</sequence>
<proteinExistence type="predicted"/>
<dbReference type="Proteomes" id="UP000595448">
    <property type="component" value="Chromosome"/>
</dbReference>
<evidence type="ECO:0000313" key="1">
    <source>
        <dbReference type="EMBL" id="QQQ19925.1"/>
    </source>
</evidence>
<dbReference type="EMBL" id="CP067977">
    <property type="protein sequence ID" value="QQQ19925.1"/>
    <property type="molecule type" value="Genomic_DNA"/>
</dbReference>
<dbReference type="PROSITE" id="PS51257">
    <property type="entry name" value="PROKAR_LIPOPROTEIN"/>
    <property type="match status" value="1"/>
</dbReference>
<gene>
    <name evidence="1" type="ORF">JIP62_07530</name>
</gene>
<keyword evidence="2" id="KW-1185">Reference proteome</keyword>
<dbReference type="RefSeq" id="WP_201104425.1">
    <property type="nucleotide sequence ID" value="NZ_CP067977.1"/>
</dbReference>
<reference evidence="1 2" key="1">
    <citation type="submission" date="2021-01" db="EMBL/GenBank/DDBJ databases">
        <title>Brevundimonas vitis sp. nov., an bacterium isolated from grape (Vitis vinifera).</title>
        <authorList>
            <person name="Jiang L."/>
            <person name="Lee J."/>
        </authorList>
    </citation>
    <scope>NUCLEOTIDE SEQUENCE [LARGE SCALE GENOMIC DNA]</scope>
    <source>
        <strain evidence="1 2">GRTSA-9</strain>
    </source>
</reference>